<reference evidence="2 3" key="1">
    <citation type="submission" date="2016-05" db="EMBL/GenBank/DDBJ databases">
        <title>A degradative enzymes factory behind the ericoid mycorrhizal symbiosis.</title>
        <authorList>
            <consortium name="DOE Joint Genome Institute"/>
            <person name="Martino E."/>
            <person name="Morin E."/>
            <person name="Grelet G."/>
            <person name="Kuo A."/>
            <person name="Kohler A."/>
            <person name="Daghino S."/>
            <person name="Barry K."/>
            <person name="Choi C."/>
            <person name="Cichocki N."/>
            <person name="Clum A."/>
            <person name="Copeland A."/>
            <person name="Hainaut M."/>
            <person name="Haridas S."/>
            <person name="Labutti K."/>
            <person name="Lindquist E."/>
            <person name="Lipzen A."/>
            <person name="Khouja H.-R."/>
            <person name="Murat C."/>
            <person name="Ohm R."/>
            <person name="Olson A."/>
            <person name="Spatafora J."/>
            <person name="Veneault-Fourrey C."/>
            <person name="Henrissat B."/>
            <person name="Grigoriev I."/>
            <person name="Martin F."/>
            <person name="Perotto S."/>
        </authorList>
    </citation>
    <scope>NUCLEOTIDE SEQUENCE [LARGE SCALE GENOMIC DNA]</scope>
    <source>
        <strain evidence="2 3">UAMH 7357</strain>
    </source>
</reference>
<feature type="transmembrane region" description="Helical" evidence="1">
    <location>
        <begin position="105"/>
        <end position="126"/>
    </location>
</feature>
<keyword evidence="3" id="KW-1185">Reference proteome</keyword>
<dbReference type="Proteomes" id="UP000235672">
    <property type="component" value="Unassembled WGS sequence"/>
</dbReference>
<proteinExistence type="predicted"/>
<dbReference type="EMBL" id="KZ613490">
    <property type="protein sequence ID" value="PMD19264.1"/>
    <property type="molecule type" value="Genomic_DNA"/>
</dbReference>
<sequence>MSQMIGNFGPSQVGQGAGPGGATIITTDEWNKLTSVCLSGVEYLSPAEQEVLSGFGAAGSITITTYGLLSLLWFITTRRFPEIAKTIRHKLSRNFPQAKIKQNTIWCVILAVPLLTIPQLWGVLRLRGIQKGLANATSNVYVDNQWTFGQVVAVMIFIPVFTELGYLRIKKDTVEDA</sequence>
<organism evidence="2 3">
    <name type="scientific">Hyaloscypha hepaticicola</name>
    <dbReference type="NCBI Taxonomy" id="2082293"/>
    <lineage>
        <taxon>Eukaryota</taxon>
        <taxon>Fungi</taxon>
        <taxon>Dikarya</taxon>
        <taxon>Ascomycota</taxon>
        <taxon>Pezizomycotina</taxon>
        <taxon>Leotiomycetes</taxon>
        <taxon>Helotiales</taxon>
        <taxon>Hyaloscyphaceae</taxon>
        <taxon>Hyaloscypha</taxon>
    </lineage>
</organism>
<name>A0A2J6PZ69_9HELO</name>
<dbReference type="AlphaFoldDB" id="A0A2J6PZ69"/>
<evidence type="ECO:0000256" key="1">
    <source>
        <dbReference type="SAM" id="Phobius"/>
    </source>
</evidence>
<evidence type="ECO:0000313" key="3">
    <source>
        <dbReference type="Proteomes" id="UP000235672"/>
    </source>
</evidence>
<feature type="transmembrane region" description="Helical" evidence="1">
    <location>
        <begin position="51"/>
        <end position="75"/>
    </location>
</feature>
<keyword evidence="1" id="KW-0472">Membrane</keyword>
<keyword evidence="1" id="KW-0812">Transmembrane</keyword>
<evidence type="ECO:0000313" key="2">
    <source>
        <dbReference type="EMBL" id="PMD19264.1"/>
    </source>
</evidence>
<keyword evidence="1" id="KW-1133">Transmembrane helix</keyword>
<dbReference type="OrthoDB" id="4582561at2759"/>
<accession>A0A2J6PZ69</accession>
<feature type="transmembrane region" description="Helical" evidence="1">
    <location>
        <begin position="146"/>
        <end position="167"/>
    </location>
</feature>
<protein>
    <submittedName>
        <fullName evidence="2">Uncharacterized protein</fullName>
    </submittedName>
</protein>
<gene>
    <name evidence="2" type="ORF">NA56DRAFT_647330</name>
</gene>
<dbReference type="STRING" id="1745343.A0A2J6PZ69"/>